<evidence type="ECO:0000256" key="1">
    <source>
        <dbReference type="ARBA" id="ARBA00022729"/>
    </source>
</evidence>
<dbReference type="PROSITE" id="PS51352">
    <property type="entry name" value="THIOREDOXIN_2"/>
    <property type="match status" value="1"/>
</dbReference>
<name>A0ABZ0CTN9_9BURK</name>
<gene>
    <name evidence="4" type="ORF">RXV79_26040</name>
</gene>
<dbReference type="Gene3D" id="3.40.30.10">
    <property type="entry name" value="Glutaredoxin"/>
    <property type="match status" value="1"/>
</dbReference>
<evidence type="ECO:0000256" key="2">
    <source>
        <dbReference type="SAM" id="SignalP"/>
    </source>
</evidence>
<sequence>MLRLALLVLATATLAACERPAAPAVAPAPPASAAALVVPAPLGTPAATGIAWLAASTDAEVDAAFAQAREQGKPVLLYWGAEWCPPCNQLKATLFNRQDFIERTRAFVPVYLDGDRPGAQKLGARFKVRGYPTLVLLNPAGQEMTRLPGEVDAQQITQVLTLALAMQRPVKAVLADARAGRPLSAGEWQLLAFYSWETDAGDEQAQVLPPKQLPAALRELAAACPPAQAEAGTRLFLKAWAAAEAPRPDAKARERFLAVLRSAEASRVQMDVLANHAEALAKAFAPAGDKSRAAVLEAFDASLAGLANDVTLSRADRASASIARVQLARLDAAKRVPPALMSDIREQVARLDRETTDGYERQAVIPTLAYLLREAGAAPDSDALLKANLARSHSPYYLMSSLASNAKKRGDSAEALRWSQEAYQRSEGPATRLQWGAAHVATLVELAPQDEARIEAAVLQVLREAVAQPHAFYERSARSLQRVADTLATWQKKTPGHADAMARLRSELDALCAAVPEADGQRDACRNLLSPKKASA</sequence>
<keyword evidence="5" id="KW-1185">Reference proteome</keyword>
<dbReference type="SUPFAM" id="SSF52833">
    <property type="entry name" value="Thioredoxin-like"/>
    <property type="match status" value="1"/>
</dbReference>
<feature type="chain" id="PRO_5045466783" evidence="2">
    <location>
        <begin position="22"/>
        <end position="536"/>
    </location>
</feature>
<accession>A0ABZ0CTN9</accession>
<dbReference type="PROSITE" id="PS51257">
    <property type="entry name" value="PROKAR_LIPOPROTEIN"/>
    <property type="match status" value="1"/>
</dbReference>
<dbReference type="PANTHER" id="PTHR15337">
    <property type="entry name" value="ANTERIOR GRADIENT PROTEIN-RELATED"/>
    <property type="match status" value="1"/>
</dbReference>
<dbReference type="PANTHER" id="PTHR15337:SF11">
    <property type="entry name" value="THIOREDOXIN DOMAIN-CONTAINING PROTEIN"/>
    <property type="match status" value="1"/>
</dbReference>
<feature type="domain" description="Thioredoxin" evidence="3">
    <location>
        <begin position="22"/>
        <end position="165"/>
    </location>
</feature>
<dbReference type="Proteomes" id="UP001303946">
    <property type="component" value="Chromosome"/>
</dbReference>
<dbReference type="InterPro" id="IPR013766">
    <property type="entry name" value="Thioredoxin_domain"/>
</dbReference>
<organism evidence="4 5">
    <name type="scientific">Piscinibacter gummiphilus</name>
    <dbReference type="NCBI Taxonomy" id="946333"/>
    <lineage>
        <taxon>Bacteria</taxon>
        <taxon>Pseudomonadati</taxon>
        <taxon>Pseudomonadota</taxon>
        <taxon>Betaproteobacteria</taxon>
        <taxon>Burkholderiales</taxon>
        <taxon>Sphaerotilaceae</taxon>
        <taxon>Piscinibacter</taxon>
    </lineage>
</organism>
<keyword evidence="1 2" id="KW-0732">Signal</keyword>
<protein>
    <submittedName>
        <fullName evidence="4">Thioredoxin family protein</fullName>
    </submittedName>
</protein>
<evidence type="ECO:0000313" key="4">
    <source>
        <dbReference type="EMBL" id="WOB08347.1"/>
    </source>
</evidence>
<dbReference type="EMBL" id="CP136336">
    <property type="protein sequence ID" value="WOB08347.1"/>
    <property type="molecule type" value="Genomic_DNA"/>
</dbReference>
<dbReference type="InterPro" id="IPR012336">
    <property type="entry name" value="Thioredoxin-like_fold"/>
</dbReference>
<dbReference type="Pfam" id="PF13098">
    <property type="entry name" value="Thioredoxin_2"/>
    <property type="match status" value="1"/>
</dbReference>
<evidence type="ECO:0000313" key="5">
    <source>
        <dbReference type="Proteomes" id="UP001303946"/>
    </source>
</evidence>
<feature type="signal peptide" evidence="2">
    <location>
        <begin position="1"/>
        <end position="21"/>
    </location>
</feature>
<evidence type="ECO:0000259" key="3">
    <source>
        <dbReference type="PROSITE" id="PS51352"/>
    </source>
</evidence>
<dbReference type="InterPro" id="IPR036249">
    <property type="entry name" value="Thioredoxin-like_sf"/>
</dbReference>
<dbReference type="InterPro" id="IPR051099">
    <property type="entry name" value="AGR/TXD"/>
</dbReference>
<reference evidence="4 5" key="1">
    <citation type="submission" date="2023-10" db="EMBL/GenBank/DDBJ databases">
        <title>Bacteria for the degradation of biodegradable plastic PBAT(Polybutylene adipate terephthalate).</title>
        <authorList>
            <person name="Weon H.-Y."/>
            <person name="Yeon J."/>
        </authorList>
    </citation>
    <scope>NUCLEOTIDE SEQUENCE [LARGE SCALE GENOMIC DNA]</scope>
    <source>
        <strain evidence="4 5">SBD 7-3</strain>
    </source>
</reference>
<dbReference type="RefSeq" id="WP_316701082.1">
    <property type="nucleotide sequence ID" value="NZ_CP136336.1"/>
</dbReference>
<proteinExistence type="predicted"/>